<keyword evidence="4" id="KW-1185">Reference proteome</keyword>
<evidence type="ECO:0008006" key="5">
    <source>
        <dbReference type="Google" id="ProtNLM"/>
    </source>
</evidence>
<comment type="caution">
    <text evidence="3">The sequence shown here is derived from an EMBL/GenBank/DDBJ whole genome shotgun (WGS) entry which is preliminary data.</text>
</comment>
<dbReference type="KEGG" id="dpl:KGM_203505"/>
<evidence type="ECO:0000256" key="2">
    <source>
        <dbReference type="SAM" id="SignalP"/>
    </source>
</evidence>
<feature type="signal peptide" evidence="2">
    <location>
        <begin position="1"/>
        <end position="21"/>
    </location>
</feature>
<name>A0A212EWN9_DANPL</name>
<dbReference type="Proteomes" id="UP000007151">
    <property type="component" value="Unassembled WGS sequence"/>
</dbReference>
<evidence type="ECO:0000313" key="4">
    <source>
        <dbReference type="Proteomes" id="UP000007151"/>
    </source>
</evidence>
<dbReference type="InParanoid" id="A0A212EWN9"/>
<proteinExistence type="predicted"/>
<gene>
    <name evidence="3" type="ORF">KGM_203505</name>
</gene>
<evidence type="ECO:0000313" key="3">
    <source>
        <dbReference type="EMBL" id="OWR45912.1"/>
    </source>
</evidence>
<reference evidence="3 4" key="1">
    <citation type="journal article" date="2011" name="Cell">
        <title>The monarch butterfly genome yields insights into long-distance migration.</title>
        <authorList>
            <person name="Zhan S."/>
            <person name="Merlin C."/>
            <person name="Boore J.L."/>
            <person name="Reppert S.M."/>
        </authorList>
    </citation>
    <scope>NUCLEOTIDE SEQUENCE [LARGE SCALE GENOMIC DNA]</scope>
    <source>
        <strain evidence="3">F-2</strain>
    </source>
</reference>
<keyword evidence="2" id="KW-0732">Signal</keyword>
<feature type="region of interest" description="Disordered" evidence="1">
    <location>
        <begin position="30"/>
        <end position="99"/>
    </location>
</feature>
<dbReference type="EMBL" id="AGBW02011923">
    <property type="protein sequence ID" value="OWR45912.1"/>
    <property type="molecule type" value="Genomic_DNA"/>
</dbReference>
<feature type="chain" id="PRO_5012713363" description="Secreted protein" evidence="2">
    <location>
        <begin position="22"/>
        <end position="99"/>
    </location>
</feature>
<sequence>MHVLLLIVVPTALSPIATILSRVGPEAGRHELRGEARGPRTRSTLYKPSGRSSLALHHPRHSIRRPGTAIGEEEEEEETNISSWGFKNGASNSSVRIGL</sequence>
<accession>A0A212EWN9</accession>
<dbReference type="AlphaFoldDB" id="A0A212EWN9"/>
<feature type="compositionally biased region" description="Polar residues" evidence="1">
    <location>
        <begin position="41"/>
        <end position="52"/>
    </location>
</feature>
<protein>
    <recommendedName>
        <fullName evidence="5">Secreted protein</fullName>
    </recommendedName>
</protein>
<feature type="compositionally biased region" description="Polar residues" evidence="1">
    <location>
        <begin position="80"/>
        <end position="99"/>
    </location>
</feature>
<organism evidence="3 4">
    <name type="scientific">Danaus plexippus plexippus</name>
    <dbReference type="NCBI Taxonomy" id="278856"/>
    <lineage>
        <taxon>Eukaryota</taxon>
        <taxon>Metazoa</taxon>
        <taxon>Ecdysozoa</taxon>
        <taxon>Arthropoda</taxon>
        <taxon>Hexapoda</taxon>
        <taxon>Insecta</taxon>
        <taxon>Pterygota</taxon>
        <taxon>Neoptera</taxon>
        <taxon>Endopterygota</taxon>
        <taxon>Lepidoptera</taxon>
        <taxon>Glossata</taxon>
        <taxon>Ditrysia</taxon>
        <taxon>Papilionoidea</taxon>
        <taxon>Nymphalidae</taxon>
        <taxon>Danainae</taxon>
        <taxon>Danaini</taxon>
        <taxon>Danaina</taxon>
        <taxon>Danaus</taxon>
        <taxon>Danaus</taxon>
    </lineage>
</organism>
<evidence type="ECO:0000256" key="1">
    <source>
        <dbReference type="SAM" id="MobiDB-lite"/>
    </source>
</evidence>